<accession>A0A1M6PQZ0</accession>
<keyword evidence="1" id="KW-0812">Transmembrane</keyword>
<keyword evidence="1" id="KW-1133">Transmembrane helix</keyword>
<sequence length="251" mass="29441">MKRTKKYSYFMIGMIVGILISIAGVAFADGFSQVRVWLAGDLTFKFNGMKKRLPYGQTSLIYKDRVYVPARFIAENIGAKVKWIAESRTIEINYNERESVKKEEKEEITSDKSVEDNVKKNDDYDKLPITQKFDEAYITITGLHFDKDMLRIYLKVENKGDVPIQIDQIATKMIVDDKEYFQDDLTNVLFPYDRIWFNDIKKDDEIKGEIKMPPIDKDTKKLSVFIKVRENNLSKKEKVIRYDIDLEDENN</sequence>
<dbReference type="Proteomes" id="UP000184082">
    <property type="component" value="Unassembled WGS sequence"/>
</dbReference>
<dbReference type="InterPro" id="IPR012854">
    <property type="entry name" value="Cu_amine_oxidase-like_N"/>
</dbReference>
<name>A0A1M6PQZ0_9FIRM</name>
<feature type="domain" description="Copper amine oxidase-like N-terminal" evidence="2">
    <location>
        <begin position="56"/>
        <end position="110"/>
    </location>
</feature>
<dbReference type="Pfam" id="PF07833">
    <property type="entry name" value="Cu_amine_oxidN1"/>
    <property type="match status" value="1"/>
</dbReference>
<dbReference type="EMBL" id="FRAJ01000009">
    <property type="protein sequence ID" value="SHK10409.1"/>
    <property type="molecule type" value="Genomic_DNA"/>
</dbReference>
<feature type="transmembrane region" description="Helical" evidence="1">
    <location>
        <begin position="7"/>
        <end position="28"/>
    </location>
</feature>
<dbReference type="AlphaFoldDB" id="A0A1M6PQZ0"/>
<keyword evidence="4" id="KW-1185">Reference proteome</keyword>
<keyword evidence="1" id="KW-0472">Membrane</keyword>
<dbReference type="STRING" id="1121266.SAMN02745883_01272"/>
<dbReference type="Gene3D" id="3.30.457.10">
    <property type="entry name" value="Copper amine oxidase-like, N-terminal domain"/>
    <property type="match status" value="1"/>
</dbReference>
<evidence type="ECO:0000256" key="1">
    <source>
        <dbReference type="SAM" id="Phobius"/>
    </source>
</evidence>
<evidence type="ECO:0000259" key="2">
    <source>
        <dbReference type="Pfam" id="PF07833"/>
    </source>
</evidence>
<gene>
    <name evidence="3" type="ORF">SAMN02745883_01272</name>
</gene>
<proteinExistence type="predicted"/>
<protein>
    <submittedName>
        <fullName evidence="3">Copper amine oxidase N-terminal domain-containing protein</fullName>
    </submittedName>
</protein>
<dbReference type="SUPFAM" id="SSF55383">
    <property type="entry name" value="Copper amine oxidase, domain N"/>
    <property type="match status" value="1"/>
</dbReference>
<evidence type="ECO:0000313" key="3">
    <source>
        <dbReference type="EMBL" id="SHK10409.1"/>
    </source>
</evidence>
<dbReference type="InterPro" id="IPR036582">
    <property type="entry name" value="Mao_N_sf"/>
</dbReference>
<organism evidence="3 4">
    <name type="scientific">Caminicella sporogenes DSM 14501</name>
    <dbReference type="NCBI Taxonomy" id="1121266"/>
    <lineage>
        <taxon>Bacteria</taxon>
        <taxon>Bacillati</taxon>
        <taxon>Bacillota</taxon>
        <taxon>Clostridia</taxon>
        <taxon>Peptostreptococcales</taxon>
        <taxon>Caminicellaceae</taxon>
        <taxon>Caminicella</taxon>
    </lineage>
</organism>
<dbReference type="RefSeq" id="WP_072966696.1">
    <property type="nucleotide sequence ID" value="NZ_FRAJ01000009.1"/>
</dbReference>
<evidence type="ECO:0000313" key="4">
    <source>
        <dbReference type="Proteomes" id="UP000184082"/>
    </source>
</evidence>
<reference evidence="3 4" key="1">
    <citation type="submission" date="2016-11" db="EMBL/GenBank/DDBJ databases">
        <authorList>
            <person name="Jaros S."/>
            <person name="Januszkiewicz K."/>
            <person name="Wedrychowicz H."/>
        </authorList>
    </citation>
    <scope>NUCLEOTIDE SEQUENCE [LARGE SCALE GENOMIC DNA]</scope>
    <source>
        <strain evidence="3 4">DSM 14501</strain>
    </source>
</reference>